<dbReference type="InterPro" id="IPR024156">
    <property type="entry name" value="Small_GTPase_ARF"/>
</dbReference>
<dbReference type="OrthoDB" id="2011769at2759"/>
<feature type="binding site" evidence="3">
    <location>
        <begin position="130"/>
        <end position="133"/>
    </location>
    <ligand>
        <name>GTP</name>
        <dbReference type="ChEBI" id="CHEBI:37565"/>
    </ligand>
</feature>
<dbReference type="GO" id="GO:0046872">
    <property type="term" value="F:metal ion binding"/>
    <property type="evidence" value="ECO:0007669"/>
    <property type="project" value="UniProtKB-KW"/>
</dbReference>
<keyword evidence="4" id="KW-0460">Magnesium</keyword>
<feature type="binding site" evidence="3">
    <location>
        <position position="77"/>
    </location>
    <ligand>
        <name>GTP</name>
        <dbReference type="ChEBI" id="CHEBI:37565"/>
    </ligand>
</feature>
<feature type="binding site" evidence="3">
    <location>
        <begin position="36"/>
        <end position="43"/>
    </location>
    <ligand>
        <name>GTP</name>
        <dbReference type="ChEBI" id="CHEBI:37565"/>
    </ligand>
</feature>
<dbReference type="GO" id="GO:0003924">
    <property type="term" value="F:GTPase activity"/>
    <property type="evidence" value="ECO:0007669"/>
    <property type="project" value="InterPro"/>
</dbReference>
<sequence>MSSLIQSLVDFLYSLIYSLPFFTPTSQTPQKTVLLGLQNSGKSTFLSPQTQHEPTLRPLSKSLTIGSRQFITFDLGGQSNLRSLWSDYVVTGVLVIFVIDVYNFSVVSEEVKEEFEKVKDTCGILAVVFNKIDLSPNEKIEDLKELLLDEEEGEDEDIGYFLTSGLKGEGVREVFEWLGERVEEGRKGE</sequence>
<evidence type="ECO:0000313" key="5">
    <source>
        <dbReference type="EMBL" id="GMH47112.1"/>
    </source>
</evidence>
<keyword evidence="4" id="KW-0479">Metal-binding</keyword>
<dbReference type="GO" id="GO:0005525">
    <property type="term" value="F:GTP binding"/>
    <property type="evidence" value="ECO:0007669"/>
    <property type="project" value="UniProtKB-KW"/>
</dbReference>
<dbReference type="Proteomes" id="UP001165122">
    <property type="component" value="Unassembled WGS sequence"/>
</dbReference>
<dbReference type="PANTHER" id="PTHR45909:SF1">
    <property type="entry name" value="ADP-RIBOSYLATION FACTOR-RELATED PROTEIN 1"/>
    <property type="match status" value="1"/>
</dbReference>
<evidence type="ECO:0000256" key="4">
    <source>
        <dbReference type="PIRSR" id="PIRSR606689-2"/>
    </source>
</evidence>
<keyword evidence="2 3" id="KW-0342">GTP-binding</keyword>
<feature type="binding site" evidence="4">
    <location>
        <position position="43"/>
    </location>
    <ligand>
        <name>Mg(2+)</name>
        <dbReference type="ChEBI" id="CHEBI:18420"/>
    </ligand>
</feature>
<organism evidence="5 6">
    <name type="scientific">Triparma laevis f. longispina</name>
    <dbReference type="NCBI Taxonomy" id="1714387"/>
    <lineage>
        <taxon>Eukaryota</taxon>
        <taxon>Sar</taxon>
        <taxon>Stramenopiles</taxon>
        <taxon>Ochrophyta</taxon>
        <taxon>Bolidophyceae</taxon>
        <taxon>Parmales</taxon>
        <taxon>Triparmaceae</taxon>
        <taxon>Triparma</taxon>
    </lineage>
</organism>
<dbReference type="GO" id="GO:0043001">
    <property type="term" value="P:Golgi to plasma membrane protein transport"/>
    <property type="evidence" value="ECO:0007669"/>
    <property type="project" value="TreeGrafter"/>
</dbReference>
<dbReference type="EMBL" id="BRXW01000353">
    <property type="protein sequence ID" value="GMH47112.1"/>
    <property type="molecule type" value="Genomic_DNA"/>
</dbReference>
<dbReference type="GO" id="GO:0005794">
    <property type="term" value="C:Golgi apparatus"/>
    <property type="evidence" value="ECO:0007669"/>
    <property type="project" value="TreeGrafter"/>
</dbReference>
<evidence type="ECO:0000256" key="1">
    <source>
        <dbReference type="ARBA" id="ARBA00022741"/>
    </source>
</evidence>
<dbReference type="SMART" id="SM00178">
    <property type="entry name" value="SAR"/>
    <property type="match status" value="1"/>
</dbReference>
<keyword evidence="6" id="KW-1185">Reference proteome</keyword>
<evidence type="ECO:0000313" key="6">
    <source>
        <dbReference type="Proteomes" id="UP001165122"/>
    </source>
</evidence>
<evidence type="ECO:0000256" key="3">
    <source>
        <dbReference type="PIRSR" id="PIRSR606689-1"/>
    </source>
</evidence>
<keyword evidence="1 3" id="KW-0547">Nucleotide-binding</keyword>
<evidence type="ECO:0000256" key="2">
    <source>
        <dbReference type="ARBA" id="ARBA00023134"/>
    </source>
</evidence>
<reference evidence="6" key="1">
    <citation type="journal article" date="2023" name="Commun. Biol.">
        <title>Genome analysis of Parmales, the sister group of diatoms, reveals the evolutionary specialization of diatoms from phago-mixotrophs to photoautotrophs.</title>
        <authorList>
            <person name="Ban H."/>
            <person name="Sato S."/>
            <person name="Yoshikawa S."/>
            <person name="Yamada K."/>
            <person name="Nakamura Y."/>
            <person name="Ichinomiya M."/>
            <person name="Sato N."/>
            <person name="Blanc-Mathieu R."/>
            <person name="Endo H."/>
            <person name="Kuwata A."/>
            <person name="Ogata H."/>
        </authorList>
    </citation>
    <scope>NUCLEOTIDE SEQUENCE [LARGE SCALE GENOMIC DNA]</scope>
    <source>
        <strain evidence="6">NIES 3700</strain>
    </source>
</reference>
<gene>
    <name evidence="5" type="ORF">TrLO_g10348</name>
</gene>
<protein>
    <submittedName>
        <fullName evidence="5">Uncharacterized protein</fullName>
    </submittedName>
</protein>
<dbReference type="GO" id="GO:0006886">
    <property type="term" value="P:intracellular protein transport"/>
    <property type="evidence" value="ECO:0007669"/>
    <property type="project" value="TreeGrafter"/>
</dbReference>
<proteinExistence type="predicted"/>
<comment type="caution">
    <text evidence="5">The sequence shown here is derived from an EMBL/GenBank/DDBJ whole genome shotgun (WGS) entry which is preliminary data.</text>
</comment>
<dbReference type="InterPro" id="IPR027417">
    <property type="entry name" value="P-loop_NTPase"/>
</dbReference>
<feature type="binding site" evidence="4">
    <location>
        <position position="55"/>
    </location>
    <ligand>
        <name>Mg(2+)</name>
        <dbReference type="ChEBI" id="CHEBI:18420"/>
    </ligand>
</feature>
<dbReference type="InterPro" id="IPR006689">
    <property type="entry name" value="Small_GTPase_ARF/SAR"/>
</dbReference>
<dbReference type="GO" id="GO:0034067">
    <property type="term" value="P:protein localization to Golgi apparatus"/>
    <property type="evidence" value="ECO:0007669"/>
    <property type="project" value="TreeGrafter"/>
</dbReference>
<dbReference type="PANTHER" id="PTHR45909">
    <property type="entry name" value="ADP-RIBOSYLATION FACTOR-RELATED PROTEIN 1"/>
    <property type="match status" value="1"/>
</dbReference>
<dbReference type="SUPFAM" id="SSF52540">
    <property type="entry name" value="P-loop containing nucleoside triphosphate hydrolases"/>
    <property type="match status" value="1"/>
</dbReference>
<accession>A0A9W6Z2R9</accession>
<name>A0A9W6Z2R9_9STRA</name>
<dbReference type="AlphaFoldDB" id="A0A9W6Z2R9"/>
<dbReference type="Pfam" id="PF00025">
    <property type="entry name" value="Arf"/>
    <property type="match status" value="1"/>
</dbReference>
<dbReference type="Gene3D" id="3.40.50.300">
    <property type="entry name" value="P-loop containing nucleotide triphosphate hydrolases"/>
    <property type="match status" value="1"/>
</dbReference>